<dbReference type="InterPro" id="IPR036388">
    <property type="entry name" value="WH-like_DNA-bd_sf"/>
</dbReference>
<dbReference type="RefSeq" id="WP_145447148.1">
    <property type="nucleotide sequence ID" value="NZ_CP036280.1"/>
</dbReference>
<dbReference type="InterPro" id="IPR000944">
    <property type="entry name" value="Tscrpt_reg_Rrf2"/>
</dbReference>
<feature type="region of interest" description="Disordered" evidence="1">
    <location>
        <begin position="140"/>
        <end position="169"/>
    </location>
</feature>
<protein>
    <submittedName>
        <fullName evidence="2">HTH-type transcriptional regulator CymR</fullName>
    </submittedName>
</protein>
<evidence type="ECO:0000256" key="1">
    <source>
        <dbReference type="SAM" id="MobiDB-lite"/>
    </source>
</evidence>
<keyword evidence="3" id="KW-1185">Reference proteome</keyword>
<dbReference type="KEGG" id="mcad:Pan265_28850"/>
<dbReference type="NCBIfam" id="TIGR00738">
    <property type="entry name" value="rrf2_super"/>
    <property type="match status" value="1"/>
</dbReference>
<dbReference type="GO" id="GO:0003700">
    <property type="term" value="F:DNA-binding transcription factor activity"/>
    <property type="evidence" value="ECO:0007669"/>
    <property type="project" value="TreeGrafter"/>
</dbReference>
<dbReference type="PANTHER" id="PTHR33221:SF15">
    <property type="entry name" value="HTH-TYPE TRANSCRIPTIONAL REGULATOR YWGB-RELATED"/>
    <property type="match status" value="1"/>
</dbReference>
<dbReference type="Pfam" id="PF02082">
    <property type="entry name" value="Rrf2"/>
    <property type="match status" value="1"/>
</dbReference>
<reference evidence="2 3" key="1">
    <citation type="submission" date="2019-02" db="EMBL/GenBank/DDBJ databases">
        <title>Deep-cultivation of Planctomycetes and their phenomic and genomic characterization uncovers novel biology.</title>
        <authorList>
            <person name="Wiegand S."/>
            <person name="Jogler M."/>
            <person name="Boedeker C."/>
            <person name="Pinto D."/>
            <person name="Vollmers J."/>
            <person name="Rivas-Marin E."/>
            <person name="Kohn T."/>
            <person name="Peeters S.H."/>
            <person name="Heuer A."/>
            <person name="Rast P."/>
            <person name="Oberbeckmann S."/>
            <person name="Bunk B."/>
            <person name="Jeske O."/>
            <person name="Meyerdierks A."/>
            <person name="Storesund J.E."/>
            <person name="Kallscheuer N."/>
            <person name="Luecker S."/>
            <person name="Lage O.M."/>
            <person name="Pohl T."/>
            <person name="Merkel B.J."/>
            <person name="Hornburger P."/>
            <person name="Mueller R.-W."/>
            <person name="Bruemmer F."/>
            <person name="Labrenz M."/>
            <person name="Spormann A.M."/>
            <person name="Op den Camp H."/>
            <person name="Overmann J."/>
            <person name="Amann R."/>
            <person name="Jetten M.S.M."/>
            <person name="Mascher T."/>
            <person name="Medema M.H."/>
            <person name="Devos D.P."/>
            <person name="Kaster A.-K."/>
            <person name="Ovreas L."/>
            <person name="Rohde M."/>
            <person name="Galperin M.Y."/>
            <person name="Jogler C."/>
        </authorList>
    </citation>
    <scope>NUCLEOTIDE SEQUENCE [LARGE SCALE GENOMIC DNA]</scope>
    <source>
        <strain evidence="2 3">Pan265</strain>
    </source>
</reference>
<name>A0A518C1A0_9BACT</name>
<accession>A0A518C1A0</accession>
<evidence type="ECO:0000313" key="2">
    <source>
        <dbReference type="EMBL" id="QDU73007.1"/>
    </source>
</evidence>
<dbReference type="PANTHER" id="PTHR33221">
    <property type="entry name" value="WINGED HELIX-TURN-HELIX TRANSCRIPTIONAL REGULATOR, RRF2 FAMILY"/>
    <property type="match status" value="1"/>
</dbReference>
<dbReference type="EMBL" id="CP036280">
    <property type="protein sequence ID" value="QDU73007.1"/>
    <property type="molecule type" value="Genomic_DNA"/>
</dbReference>
<dbReference type="AlphaFoldDB" id="A0A518C1A0"/>
<feature type="compositionally biased region" description="Polar residues" evidence="1">
    <location>
        <begin position="149"/>
        <end position="162"/>
    </location>
</feature>
<dbReference type="SUPFAM" id="SSF46785">
    <property type="entry name" value="Winged helix' DNA-binding domain"/>
    <property type="match status" value="1"/>
</dbReference>
<dbReference type="OrthoDB" id="270199at2"/>
<organism evidence="2 3">
    <name type="scientific">Mucisphaera calidilacus</name>
    <dbReference type="NCBI Taxonomy" id="2527982"/>
    <lineage>
        <taxon>Bacteria</taxon>
        <taxon>Pseudomonadati</taxon>
        <taxon>Planctomycetota</taxon>
        <taxon>Phycisphaerae</taxon>
        <taxon>Phycisphaerales</taxon>
        <taxon>Phycisphaeraceae</taxon>
        <taxon>Mucisphaera</taxon>
    </lineage>
</organism>
<gene>
    <name evidence="2" type="primary">cymR_2</name>
    <name evidence="2" type="ORF">Pan265_28850</name>
</gene>
<dbReference type="PROSITE" id="PS51197">
    <property type="entry name" value="HTH_RRF2_2"/>
    <property type="match status" value="1"/>
</dbReference>
<dbReference type="GO" id="GO:0005829">
    <property type="term" value="C:cytosol"/>
    <property type="evidence" value="ECO:0007669"/>
    <property type="project" value="TreeGrafter"/>
</dbReference>
<dbReference type="Proteomes" id="UP000320386">
    <property type="component" value="Chromosome"/>
</dbReference>
<dbReference type="Gene3D" id="1.10.10.10">
    <property type="entry name" value="Winged helix-like DNA-binding domain superfamily/Winged helix DNA-binding domain"/>
    <property type="match status" value="1"/>
</dbReference>
<proteinExistence type="predicted"/>
<evidence type="ECO:0000313" key="3">
    <source>
        <dbReference type="Proteomes" id="UP000320386"/>
    </source>
</evidence>
<dbReference type="InterPro" id="IPR036390">
    <property type="entry name" value="WH_DNA-bd_sf"/>
</dbReference>
<sequence length="169" mass="18630">MLSLTKKADYALVALTHLAGNHDEHTPPTSARHIADAYQLPLALLMNILKDLAAADIVASTRGARGGYHLQRQPDAITLLDVFTALEGPIHLVQCCDDADERNKSCRHHGSCPIENPMQRLDRRMRAFFHSVTLDDLVTDKPDPIPTTPLASNNGKTPTLNVLNREKQP</sequence>